<reference evidence="1 2" key="1">
    <citation type="submission" date="2018-06" db="EMBL/GenBank/DDBJ databases">
        <title>Spirosoma sp. HMF3257 Genome sequencing and assembly.</title>
        <authorList>
            <person name="Kang H."/>
            <person name="Cha I."/>
            <person name="Kim H."/>
            <person name="Kang J."/>
            <person name="Joh K."/>
        </authorList>
    </citation>
    <scope>NUCLEOTIDE SEQUENCE [LARGE SCALE GENOMIC DNA]</scope>
    <source>
        <strain evidence="1 2">HMF3257</strain>
    </source>
</reference>
<sequence>MERRISKAPTEFGIVFRKTDPQWHQFLERTKQYIQHEKAENTLMLRFRQFRTIAWQYNSLCSINDIAKQHSGFRLIQHR</sequence>
<dbReference type="EMBL" id="QLII01000001">
    <property type="protein sequence ID" value="RAI74764.1"/>
    <property type="molecule type" value="Genomic_DNA"/>
</dbReference>
<organism evidence="1 2">
    <name type="scientific">Spirosoma telluris</name>
    <dbReference type="NCBI Taxonomy" id="2183553"/>
    <lineage>
        <taxon>Bacteria</taxon>
        <taxon>Pseudomonadati</taxon>
        <taxon>Bacteroidota</taxon>
        <taxon>Cytophagia</taxon>
        <taxon>Cytophagales</taxon>
        <taxon>Cytophagaceae</taxon>
        <taxon>Spirosoma</taxon>
    </lineage>
</organism>
<dbReference type="Proteomes" id="UP000249016">
    <property type="component" value="Unassembled WGS sequence"/>
</dbReference>
<dbReference type="AlphaFoldDB" id="A0A327NLG1"/>
<evidence type="ECO:0000313" key="1">
    <source>
        <dbReference type="EMBL" id="RAI74764.1"/>
    </source>
</evidence>
<proteinExistence type="predicted"/>
<keyword evidence="2" id="KW-1185">Reference proteome</keyword>
<protein>
    <submittedName>
        <fullName evidence="1">Uncharacterized protein</fullName>
    </submittedName>
</protein>
<evidence type="ECO:0000313" key="2">
    <source>
        <dbReference type="Proteomes" id="UP000249016"/>
    </source>
</evidence>
<name>A0A327NLG1_9BACT</name>
<accession>A0A327NLG1</accession>
<comment type="caution">
    <text evidence="1">The sequence shown here is derived from an EMBL/GenBank/DDBJ whole genome shotgun (WGS) entry which is preliminary data.</text>
</comment>
<gene>
    <name evidence="1" type="ORF">HMF3257_11800</name>
</gene>